<comment type="caution">
    <text evidence="1">The sequence shown here is derived from an EMBL/GenBank/DDBJ whole genome shotgun (WGS) entry which is preliminary data.</text>
</comment>
<evidence type="ECO:0000313" key="2">
    <source>
        <dbReference type="Proteomes" id="UP001432027"/>
    </source>
</evidence>
<sequence length="139" mass="15820">MVESILRTRTPIMERMRSATSRRRMWERRTKDTLFYRWGMKKRSSTRSPPKARSQSVSMPSITLDITEMESSMIQNAVPRIWTMQCWWLDTVLTPRMATIGSSRIAGALRSAKTASSEWQAIATITTASPPGLHIPSCS</sequence>
<evidence type="ECO:0000313" key="1">
    <source>
        <dbReference type="EMBL" id="GMS87340.1"/>
    </source>
</evidence>
<organism evidence="1 2">
    <name type="scientific">Pristionchus entomophagus</name>
    <dbReference type="NCBI Taxonomy" id="358040"/>
    <lineage>
        <taxon>Eukaryota</taxon>
        <taxon>Metazoa</taxon>
        <taxon>Ecdysozoa</taxon>
        <taxon>Nematoda</taxon>
        <taxon>Chromadorea</taxon>
        <taxon>Rhabditida</taxon>
        <taxon>Rhabditina</taxon>
        <taxon>Diplogasteromorpha</taxon>
        <taxon>Diplogasteroidea</taxon>
        <taxon>Neodiplogasteridae</taxon>
        <taxon>Pristionchus</taxon>
    </lineage>
</organism>
<protein>
    <submittedName>
        <fullName evidence="1">Uncharacterized protein</fullName>
    </submittedName>
</protein>
<reference evidence="1" key="1">
    <citation type="submission" date="2023-10" db="EMBL/GenBank/DDBJ databases">
        <title>Genome assembly of Pristionchus species.</title>
        <authorList>
            <person name="Yoshida K."/>
            <person name="Sommer R.J."/>
        </authorList>
    </citation>
    <scope>NUCLEOTIDE SEQUENCE</scope>
    <source>
        <strain evidence="1">RS0144</strain>
    </source>
</reference>
<dbReference type="Proteomes" id="UP001432027">
    <property type="component" value="Unassembled WGS sequence"/>
</dbReference>
<keyword evidence="2" id="KW-1185">Reference proteome</keyword>
<proteinExistence type="predicted"/>
<dbReference type="EMBL" id="BTSX01000003">
    <property type="protein sequence ID" value="GMS87340.1"/>
    <property type="molecule type" value="Genomic_DNA"/>
</dbReference>
<feature type="non-terminal residue" evidence="1">
    <location>
        <position position="139"/>
    </location>
</feature>
<dbReference type="AlphaFoldDB" id="A0AAV5SX65"/>
<accession>A0AAV5SX65</accession>
<gene>
    <name evidence="1" type="ORF">PENTCL1PPCAC_9515</name>
</gene>
<name>A0AAV5SX65_9BILA</name>